<protein>
    <submittedName>
        <fullName evidence="2">Uncharacterized protein</fullName>
    </submittedName>
</protein>
<feature type="region of interest" description="Disordered" evidence="1">
    <location>
        <begin position="1"/>
        <end position="256"/>
    </location>
</feature>
<dbReference type="AlphaFoldDB" id="A0A6J4UU67"/>
<feature type="compositionally biased region" description="Low complexity" evidence="1">
    <location>
        <begin position="235"/>
        <end position="246"/>
    </location>
</feature>
<feature type="compositionally biased region" description="Basic and acidic residues" evidence="1">
    <location>
        <begin position="136"/>
        <end position="145"/>
    </location>
</feature>
<sequence length="256" mass="28155">ARPVPPVTRGRRGRRARAAARRSGRPRPAARRRLHGRPADPVGEQLHLRRRAGERRRPRPAGDLQAPRRRGPALRLPRRHPLQAGARVLPPQPPSGLGDCPADGGPGRAERRRLGSALRRAGRGRGRPAAILGPLRARDREDGAVRPRRQQRRSQDRPLPARRPGQGLGHRPRPDLPPPAEAADGALAVRRPARVPRAARRPAAAPGHAPCRRRRTRAAAGTGRDRRAVRPRRQPGPQRHLPGPQRAPQCPVRLVV</sequence>
<accession>A0A6J4UU67</accession>
<organism evidence="2">
    <name type="scientific">uncultured Thermomicrobiales bacterium</name>
    <dbReference type="NCBI Taxonomy" id="1645740"/>
    <lineage>
        <taxon>Bacteria</taxon>
        <taxon>Pseudomonadati</taxon>
        <taxon>Thermomicrobiota</taxon>
        <taxon>Thermomicrobia</taxon>
        <taxon>Thermomicrobiales</taxon>
        <taxon>environmental samples</taxon>
    </lineage>
</organism>
<name>A0A6J4UU67_9BACT</name>
<evidence type="ECO:0000256" key="1">
    <source>
        <dbReference type="SAM" id="MobiDB-lite"/>
    </source>
</evidence>
<gene>
    <name evidence="2" type="ORF">AVDCRST_MAG49-2958</name>
</gene>
<reference evidence="2" key="1">
    <citation type="submission" date="2020-02" db="EMBL/GenBank/DDBJ databases">
        <authorList>
            <person name="Meier V. D."/>
        </authorList>
    </citation>
    <scope>NUCLEOTIDE SEQUENCE</scope>
    <source>
        <strain evidence="2">AVDCRST_MAG49</strain>
    </source>
</reference>
<feature type="non-terminal residue" evidence="2">
    <location>
        <position position="256"/>
    </location>
</feature>
<feature type="compositionally biased region" description="Basic residues" evidence="1">
    <location>
        <begin position="48"/>
        <end position="59"/>
    </location>
</feature>
<feature type="compositionally biased region" description="Basic residues" evidence="1">
    <location>
        <begin position="67"/>
        <end position="81"/>
    </location>
</feature>
<proteinExistence type="predicted"/>
<feature type="compositionally biased region" description="Basic residues" evidence="1">
    <location>
        <begin position="9"/>
        <end position="36"/>
    </location>
</feature>
<dbReference type="EMBL" id="CADCWG010000146">
    <property type="protein sequence ID" value="CAA9556343.1"/>
    <property type="molecule type" value="Genomic_DNA"/>
</dbReference>
<feature type="compositionally biased region" description="Basic residues" evidence="1">
    <location>
        <begin position="191"/>
        <end position="200"/>
    </location>
</feature>
<feature type="non-terminal residue" evidence="2">
    <location>
        <position position="1"/>
    </location>
</feature>
<evidence type="ECO:0000313" key="2">
    <source>
        <dbReference type="EMBL" id="CAA9556343.1"/>
    </source>
</evidence>